<dbReference type="GO" id="GO:0009976">
    <property type="term" value="F:tocopherol cyclase activity"/>
    <property type="evidence" value="ECO:0007669"/>
    <property type="project" value="InterPro"/>
</dbReference>
<reference evidence="2 3" key="1">
    <citation type="journal article" date="2013" name="J. Mol. Microbiol. Biotechnol.">
        <title>Analysis of the Complete Genomes of Acholeplasma brassicae , A. palmae and A. laidlawii and Their Comparison to the Obligate Parasites from ' Candidatus Phytoplasma'.</title>
        <authorList>
            <person name="Kube M."/>
            <person name="Siewert C."/>
            <person name="Migdoll A.M."/>
            <person name="Duduk B."/>
            <person name="Holz S."/>
            <person name="Rabus R."/>
            <person name="Seemuller E."/>
            <person name="Mitrovic J."/>
            <person name="Muller I."/>
            <person name="Buttner C."/>
            <person name="Reinhardt R."/>
        </authorList>
    </citation>
    <scope>NUCLEOTIDE SEQUENCE [LARGE SCALE GENOMIC DNA]</scope>
    <source>
        <strain evidence="3">0502</strain>
    </source>
</reference>
<feature type="transmembrane region" description="Helical" evidence="1">
    <location>
        <begin position="201"/>
        <end position="223"/>
    </location>
</feature>
<dbReference type="SUPFAM" id="SSF159245">
    <property type="entry name" value="AttH-like"/>
    <property type="match status" value="1"/>
</dbReference>
<keyword evidence="1" id="KW-0472">Membrane</keyword>
<dbReference type="OrthoDB" id="9772627at2"/>
<keyword evidence="1" id="KW-0812">Transmembrane</keyword>
<sequence length="317" mass="37120">MALKHIKHPELFQGSKKKNNYFEGWYFKFVSKKEESSIAFIPGVSINKKDPHCFIQVFISTKDSLKTHYFKFPLSDFTYNKDEFKIDINHNHFEKDYVRIHLTDEQTTISATFDLNSHTPIKTNFYQPNIMGPFAYLNFMECYHGIVSMRSVFSGHLTINQETTTYKDEVSYIEKDWGKSFPSKYIWLQSNHFKNEKTSFMFSYAVIPFKLFFFKGLIVNLIYDNKEYRFSTYNRSKITIESLDSMTSSFKLKKGSYTLVVTAKKEKDAVLISPTNGQMINTIKEGLSGTITLKLYHKKTLLYEDTGIHAGIELMWD</sequence>
<keyword evidence="3" id="KW-1185">Reference proteome</keyword>
<dbReference type="PANTHER" id="PTHR35309:SF4">
    <property type="entry name" value="TOCOPHEROL CYCLASE"/>
    <property type="match status" value="1"/>
</dbReference>
<evidence type="ECO:0000313" key="2">
    <source>
        <dbReference type="EMBL" id="CCV66488.1"/>
    </source>
</evidence>
<evidence type="ECO:0000256" key="1">
    <source>
        <dbReference type="SAM" id="Phobius"/>
    </source>
</evidence>
<dbReference type="KEGG" id="abra:BN85314670"/>
<dbReference type="Pfam" id="PF14249">
    <property type="entry name" value="Tocopherol_cycl"/>
    <property type="match status" value="1"/>
</dbReference>
<proteinExistence type="predicted"/>
<protein>
    <submittedName>
        <fullName evidence="2">Uncharacterized protein</fullName>
    </submittedName>
</protein>
<dbReference type="Proteomes" id="UP000032737">
    <property type="component" value="Chromosome"/>
</dbReference>
<dbReference type="PANTHER" id="PTHR35309">
    <property type="match status" value="1"/>
</dbReference>
<gene>
    <name evidence="2" type="ORF">BN85314670</name>
</gene>
<evidence type="ECO:0000313" key="3">
    <source>
        <dbReference type="Proteomes" id="UP000032737"/>
    </source>
</evidence>
<dbReference type="HOGENOM" id="CLU_053973_0_0_14"/>
<dbReference type="RefSeq" id="WP_030005348.1">
    <property type="nucleotide sequence ID" value="NC_022549.1"/>
</dbReference>
<dbReference type="InterPro" id="IPR025893">
    <property type="entry name" value="Tocopherol_cyclase"/>
</dbReference>
<organism evidence="2 3">
    <name type="scientific">Acholeplasma brassicae</name>
    <dbReference type="NCBI Taxonomy" id="61635"/>
    <lineage>
        <taxon>Bacteria</taxon>
        <taxon>Bacillati</taxon>
        <taxon>Mycoplasmatota</taxon>
        <taxon>Mollicutes</taxon>
        <taxon>Acholeplasmatales</taxon>
        <taxon>Acholeplasmataceae</taxon>
        <taxon>Acholeplasma</taxon>
    </lineage>
</organism>
<dbReference type="STRING" id="61635.BN85314670"/>
<name>U4KSB8_9MOLU</name>
<dbReference type="AlphaFoldDB" id="U4KSB8"/>
<dbReference type="EMBL" id="FO681348">
    <property type="protein sequence ID" value="CCV66488.1"/>
    <property type="molecule type" value="Genomic_DNA"/>
</dbReference>
<keyword evidence="1" id="KW-1133">Transmembrane helix</keyword>
<accession>U4KSB8</accession>